<evidence type="ECO:0000313" key="8">
    <source>
        <dbReference type="EMBL" id="BCX49837.1"/>
    </source>
</evidence>
<feature type="transmembrane region" description="Helical" evidence="7">
    <location>
        <begin position="16"/>
        <end position="33"/>
    </location>
</feature>
<comment type="similarity">
    <text evidence="2 6">Belongs to the sodium:solute symporter (SSF) (TC 2.A.21) family.</text>
</comment>
<feature type="transmembrane region" description="Helical" evidence="7">
    <location>
        <begin position="289"/>
        <end position="314"/>
    </location>
</feature>
<evidence type="ECO:0000256" key="4">
    <source>
        <dbReference type="ARBA" id="ARBA00022989"/>
    </source>
</evidence>
<gene>
    <name evidence="8" type="ORF">HAHE_37450</name>
</gene>
<evidence type="ECO:0000256" key="6">
    <source>
        <dbReference type="RuleBase" id="RU362091"/>
    </source>
</evidence>
<reference evidence="8 9" key="1">
    <citation type="submission" date="2021-06" db="EMBL/GenBank/DDBJ databases">
        <title>Complete genome of Haloferula helveola possessing various polysaccharide degrading enzymes.</title>
        <authorList>
            <person name="Takami H."/>
            <person name="Huang C."/>
            <person name="Hamasaki K."/>
        </authorList>
    </citation>
    <scope>NUCLEOTIDE SEQUENCE [LARGE SCALE GENOMIC DNA]</scope>
    <source>
        <strain evidence="8 9">CN-1</strain>
    </source>
</reference>
<dbReference type="PROSITE" id="PS00457">
    <property type="entry name" value="NA_SOLUT_SYMP_2"/>
    <property type="match status" value="1"/>
</dbReference>
<dbReference type="InterPro" id="IPR038377">
    <property type="entry name" value="Na/Glc_symporter_sf"/>
</dbReference>
<feature type="transmembrane region" description="Helical" evidence="7">
    <location>
        <begin position="86"/>
        <end position="105"/>
    </location>
</feature>
<feature type="transmembrane region" description="Helical" evidence="7">
    <location>
        <begin position="392"/>
        <end position="411"/>
    </location>
</feature>
<evidence type="ECO:0000256" key="2">
    <source>
        <dbReference type="ARBA" id="ARBA00006434"/>
    </source>
</evidence>
<feature type="transmembrane region" description="Helical" evidence="7">
    <location>
        <begin position="126"/>
        <end position="152"/>
    </location>
</feature>
<dbReference type="PANTHER" id="PTHR11819:SF195">
    <property type="entry name" value="SODIUM_GLUCOSE COTRANSPORTER 4"/>
    <property type="match status" value="1"/>
</dbReference>
<dbReference type="RefSeq" id="WP_338686622.1">
    <property type="nucleotide sequence ID" value="NZ_AP024702.1"/>
</dbReference>
<feature type="transmembrane region" description="Helical" evidence="7">
    <location>
        <begin position="250"/>
        <end position="268"/>
    </location>
</feature>
<accession>A0ABN6HBI4</accession>
<feature type="transmembrane region" description="Helical" evidence="7">
    <location>
        <begin position="431"/>
        <end position="449"/>
    </location>
</feature>
<keyword evidence="3 7" id="KW-0812">Transmembrane</keyword>
<dbReference type="PROSITE" id="PS50283">
    <property type="entry name" value="NA_SOLUT_SYMP_3"/>
    <property type="match status" value="1"/>
</dbReference>
<feature type="transmembrane region" description="Helical" evidence="7">
    <location>
        <begin position="497"/>
        <end position="518"/>
    </location>
</feature>
<dbReference type="InterPro" id="IPR001734">
    <property type="entry name" value="Na/solute_symporter"/>
</dbReference>
<evidence type="ECO:0000256" key="1">
    <source>
        <dbReference type="ARBA" id="ARBA00004141"/>
    </source>
</evidence>
<dbReference type="Pfam" id="PF00474">
    <property type="entry name" value="SSF"/>
    <property type="match status" value="1"/>
</dbReference>
<dbReference type="Gene3D" id="1.20.1730.10">
    <property type="entry name" value="Sodium/glucose cotransporter"/>
    <property type="match status" value="1"/>
</dbReference>
<dbReference type="NCBIfam" id="TIGR00813">
    <property type="entry name" value="sss"/>
    <property type="match status" value="1"/>
</dbReference>
<feature type="transmembrane region" description="Helical" evidence="7">
    <location>
        <begin position="205"/>
        <end position="225"/>
    </location>
</feature>
<dbReference type="Proteomes" id="UP001374893">
    <property type="component" value="Chromosome"/>
</dbReference>
<organism evidence="8 9">
    <name type="scientific">Haloferula helveola</name>
    <dbReference type="NCBI Taxonomy" id="490095"/>
    <lineage>
        <taxon>Bacteria</taxon>
        <taxon>Pseudomonadati</taxon>
        <taxon>Verrucomicrobiota</taxon>
        <taxon>Verrucomicrobiia</taxon>
        <taxon>Verrucomicrobiales</taxon>
        <taxon>Verrucomicrobiaceae</taxon>
        <taxon>Haloferula</taxon>
    </lineage>
</organism>
<feature type="transmembrane region" description="Helical" evidence="7">
    <location>
        <begin position="456"/>
        <end position="477"/>
    </location>
</feature>
<keyword evidence="5 7" id="KW-0472">Membrane</keyword>
<comment type="subcellular location">
    <subcellularLocation>
        <location evidence="1">Membrane</location>
        <topology evidence="1">Multi-pass membrane protein</topology>
    </subcellularLocation>
</comment>
<name>A0ABN6HBI4_9BACT</name>
<dbReference type="PANTHER" id="PTHR11819">
    <property type="entry name" value="SOLUTE CARRIER FAMILY 5"/>
    <property type="match status" value="1"/>
</dbReference>
<dbReference type="InterPro" id="IPR018212">
    <property type="entry name" value="Na/solute_symporter_CS"/>
</dbReference>
<keyword evidence="4 7" id="KW-1133">Transmembrane helix</keyword>
<dbReference type="EMBL" id="AP024702">
    <property type="protein sequence ID" value="BCX49837.1"/>
    <property type="molecule type" value="Genomic_DNA"/>
</dbReference>
<evidence type="ECO:0000313" key="9">
    <source>
        <dbReference type="Proteomes" id="UP001374893"/>
    </source>
</evidence>
<evidence type="ECO:0000256" key="7">
    <source>
        <dbReference type="SAM" id="Phobius"/>
    </source>
</evidence>
<feature type="transmembrane region" description="Helical" evidence="7">
    <location>
        <begin position="45"/>
        <end position="66"/>
    </location>
</feature>
<protein>
    <submittedName>
        <fullName evidence="8">Solute:sodium symporter family transporter</fullName>
    </submittedName>
</protein>
<evidence type="ECO:0000256" key="5">
    <source>
        <dbReference type="ARBA" id="ARBA00023136"/>
    </source>
</evidence>
<evidence type="ECO:0000256" key="3">
    <source>
        <dbReference type="ARBA" id="ARBA00022692"/>
    </source>
</evidence>
<dbReference type="CDD" id="cd10329">
    <property type="entry name" value="SLC5sbd_SGLT1-like"/>
    <property type="match status" value="1"/>
</dbReference>
<keyword evidence="9" id="KW-1185">Reference proteome</keyword>
<proteinExistence type="inferred from homology"/>
<feature type="transmembrane region" description="Helical" evidence="7">
    <location>
        <begin position="351"/>
        <end position="380"/>
    </location>
</feature>
<feature type="transmembrane region" description="Helical" evidence="7">
    <location>
        <begin position="172"/>
        <end position="193"/>
    </location>
</feature>
<feature type="transmembrane region" description="Helical" evidence="7">
    <location>
        <begin position="549"/>
        <end position="569"/>
    </location>
</feature>
<sequence length="574" mass="62663">MHYIASTLPQLSGIDWTVIGLYFCLLVGIVYWSSKQQKSTADYFLAGRHAGWFVVGCSIFASNIGSEHIVGLAGSGANNGLAQAHWEMQGWVLLLLAWFFVPFYYSSGVFTMPEFLEKRFDARSRWVLSIVSLIAYIFTKVSVTVYAGAIVFQTLLPDTFQFGPPEQWAENAFWVGAFTTVILTGIYTIFGGLRAVIYTEVAQTAVLLVGSAFITLFGLGKLGGWSELVATAKPNAEAFALWRPLSDLNFPWLGVMIASVIIGVWYWCTDQYIVQRTLASKDLKNARRGAIWGGALKIFPVFIFLVPGMIGWALHQKGAIVIPTDGEGNLAGDTIFPTMVASLLPLGLRGLVVAGLMSALMSSLASLFNSCATLFTVDIYDKLRPGQSETKLVRVGRIATIVVVGFGLIWIPVMKVISEKSKGLYDYLQNFQGFLAPPIFAVFILGLFVKRVNASGAFVGLLTGFIAGMFKLTVQTLSKSGTLEEGTLLFKIGDYNGYYACGWLTLLSVLVIVGVSLATPPPSEEKLKNLTMSTLSPEAKKTWKDSIGLSDYLGTAAVILIILVGYLYFSFWLS</sequence>